<evidence type="ECO:0000313" key="2">
    <source>
        <dbReference type="Proteomes" id="UP000251891"/>
    </source>
</evidence>
<proteinExistence type="predicted"/>
<gene>
    <name evidence="1" type="ORF">DPM19_26090</name>
</gene>
<name>A0A365GZH5_9ACTN</name>
<reference evidence="1 2" key="1">
    <citation type="submission" date="2018-06" db="EMBL/GenBank/DDBJ databases">
        <title>Actinomadura craniellae sp. nov. isolated from marine sponge Craniella sp.</title>
        <authorList>
            <person name="Li L."/>
            <person name="Xu Q.H."/>
            <person name="Lin H.W."/>
            <person name="Lu Y.H."/>
        </authorList>
    </citation>
    <scope>NUCLEOTIDE SEQUENCE [LARGE SCALE GENOMIC DNA]</scope>
    <source>
        <strain evidence="1 2">LHW63021</strain>
    </source>
</reference>
<dbReference type="AlphaFoldDB" id="A0A365GZH5"/>
<comment type="caution">
    <text evidence="1">The sequence shown here is derived from an EMBL/GenBank/DDBJ whole genome shotgun (WGS) entry which is preliminary data.</text>
</comment>
<sequence length="61" mass="6921">MTAPCPGEPRGHYERWLHGLDRLPGRDRRPPPGAPDLVTRTARTWKAATLVIGRRAARRRP</sequence>
<accession>A0A365GZH5</accession>
<protein>
    <submittedName>
        <fullName evidence="1">Uncharacterized protein</fullName>
    </submittedName>
</protein>
<dbReference type="Proteomes" id="UP000251891">
    <property type="component" value="Unassembled WGS sequence"/>
</dbReference>
<keyword evidence="2" id="KW-1185">Reference proteome</keyword>
<organism evidence="1 2">
    <name type="scientific">Actinomadura craniellae</name>
    <dbReference type="NCBI Taxonomy" id="2231787"/>
    <lineage>
        <taxon>Bacteria</taxon>
        <taxon>Bacillati</taxon>
        <taxon>Actinomycetota</taxon>
        <taxon>Actinomycetes</taxon>
        <taxon>Streptosporangiales</taxon>
        <taxon>Thermomonosporaceae</taxon>
        <taxon>Actinomadura</taxon>
    </lineage>
</organism>
<dbReference type="EMBL" id="QLYX01000014">
    <property type="protein sequence ID" value="RAY12196.1"/>
    <property type="molecule type" value="Genomic_DNA"/>
</dbReference>
<evidence type="ECO:0000313" key="1">
    <source>
        <dbReference type="EMBL" id="RAY12196.1"/>
    </source>
</evidence>
<dbReference type="RefSeq" id="WP_111870687.1">
    <property type="nucleotide sequence ID" value="NZ_QLYX01000014.1"/>
</dbReference>